<sequence length="462" mass="46765">MRTTDGQVAVPYREVTDRHGRAYRIGESDVDLMGRARVWMAVLPWAGMAAVALAGCAFAVAGEVLHGARPWSDGRLLWPLGVWVSCQGAVALSTGRLRASGGLPARVALPLGAAATMVAGLLLVCVPDAAPARLGFAVFGGAGAGIVHATCVTTAGRWYPDRRGAATALVSGGFPYGLVPPAFLLAPRVEVHGHATVPAVLGAVGCLATASIGRLFEEPPRNWWPARIDPLRPGGAAAVRPGTARNPPAVRQFGPGEAARTPVLWLLWCCLLCAGGVGVLGLAFEVPFGRSAGFGGGVVSAALFAGAVVNGVGLGAVGLLSDRYGRRATLVVVCVALGTAQFGVPLSGRLGSQPFFLVCVLLSGLTGAAVLPLLASMTADCFGENDLAAHHGLVHSATAAAGPAVAALGAGPLGARDFHGAFVLAGSLGLASSVLALFLTAPGRPKVRRVVPNPQPLGEEMA</sequence>
<dbReference type="GO" id="GO:0022857">
    <property type="term" value="F:transmembrane transporter activity"/>
    <property type="evidence" value="ECO:0007669"/>
    <property type="project" value="InterPro"/>
</dbReference>
<keyword evidence="11" id="KW-1185">Reference proteome</keyword>
<feature type="transmembrane region" description="Helical" evidence="6">
    <location>
        <begin position="136"/>
        <end position="159"/>
    </location>
</feature>
<dbReference type="InterPro" id="IPR020846">
    <property type="entry name" value="MFS_dom"/>
</dbReference>
<feature type="transmembrane region" description="Helical" evidence="6">
    <location>
        <begin position="387"/>
        <end position="406"/>
    </location>
</feature>
<feature type="transmembrane region" description="Helical" evidence="6">
    <location>
        <begin position="166"/>
        <end position="185"/>
    </location>
</feature>
<evidence type="ECO:0000256" key="5">
    <source>
        <dbReference type="ARBA" id="ARBA00023136"/>
    </source>
</evidence>
<evidence type="ECO:0000313" key="10">
    <source>
        <dbReference type="Proteomes" id="UP000271291"/>
    </source>
</evidence>
<dbReference type="Pfam" id="PF07690">
    <property type="entry name" value="MFS_1"/>
    <property type="match status" value="1"/>
</dbReference>
<evidence type="ECO:0000256" key="6">
    <source>
        <dbReference type="SAM" id="Phobius"/>
    </source>
</evidence>
<accession>A0A3Q9KTD4</accession>
<dbReference type="OrthoDB" id="3283589at2"/>
<feature type="transmembrane region" description="Helical" evidence="6">
    <location>
        <begin position="197"/>
        <end position="216"/>
    </location>
</feature>
<dbReference type="EMBL" id="CP029078">
    <property type="protein sequence ID" value="QCN89198.1"/>
    <property type="molecule type" value="Genomic_DNA"/>
</dbReference>
<evidence type="ECO:0000313" key="9">
    <source>
        <dbReference type="EMBL" id="QCN89198.1"/>
    </source>
</evidence>
<evidence type="ECO:0000256" key="4">
    <source>
        <dbReference type="ARBA" id="ARBA00022989"/>
    </source>
</evidence>
<dbReference type="InterPro" id="IPR052983">
    <property type="entry name" value="MFS_Riboflavin_Transporter"/>
</dbReference>
<dbReference type="PANTHER" id="PTHR43385">
    <property type="entry name" value="RIBOFLAVIN TRANSPORTER RIBJ"/>
    <property type="match status" value="1"/>
</dbReference>
<dbReference type="SUPFAM" id="SSF103473">
    <property type="entry name" value="MFS general substrate transporter"/>
    <property type="match status" value="1"/>
</dbReference>
<dbReference type="EMBL" id="CP034687">
    <property type="protein sequence ID" value="AZS83948.1"/>
    <property type="molecule type" value="Genomic_DNA"/>
</dbReference>
<keyword evidence="2" id="KW-0813">Transport</keyword>
<feature type="domain" description="Major facilitator superfamily (MFS) profile" evidence="7">
    <location>
        <begin position="262"/>
        <end position="462"/>
    </location>
</feature>
<dbReference type="RefSeq" id="WP_127176856.1">
    <property type="nucleotide sequence ID" value="NZ_CP029078.1"/>
</dbReference>
<feature type="transmembrane region" description="Helical" evidence="6">
    <location>
        <begin position="296"/>
        <end position="321"/>
    </location>
</feature>
<feature type="transmembrane region" description="Helical" evidence="6">
    <location>
        <begin position="76"/>
        <end position="95"/>
    </location>
</feature>
<comment type="subcellular location">
    <subcellularLocation>
        <location evidence="1">Cell membrane</location>
        <topology evidence="1">Multi-pass membrane protein</topology>
    </subcellularLocation>
</comment>
<dbReference type="Proteomes" id="UP000271291">
    <property type="component" value="Chromosome"/>
</dbReference>
<dbReference type="Proteomes" id="UP000501753">
    <property type="component" value="Chromosome"/>
</dbReference>
<feature type="transmembrane region" description="Helical" evidence="6">
    <location>
        <begin position="263"/>
        <end position="284"/>
    </location>
</feature>
<protein>
    <submittedName>
        <fullName evidence="8">MFS transporter</fullName>
    </submittedName>
</protein>
<keyword evidence="4 6" id="KW-1133">Transmembrane helix</keyword>
<dbReference type="InterPro" id="IPR036259">
    <property type="entry name" value="MFS_trans_sf"/>
</dbReference>
<proteinExistence type="predicted"/>
<reference evidence="9 11" key="1">
    <citation type="submission" date="2018-04" db="EMBL/GenBank/DDBJ databases">
        <title>Complete genome sequences of Streptomyces griseoviridis K61 and characterization of antagonistic properties of biological control agents.</title>
        <authorList>
            <person name="Mariita R.M."/>
            <person name="Sello J.K."/>
        </authorList>
    </citation>
    <scope>NUCLEOTIDE SEQUENCE [LARGE SCALE GENOMIC DNA]</scope>
    <source>
        <strain evidence="9 11">K61</strain>
    </source>
</reference>
<evidence type="ECO:0000256" key="1">
    <source>
        <dbReference type="ARBA" id="ARBA00004651"/>
    </source>
</evidence>
<evidence type="ECO:0000313" key="11">
    <source>
        <dbReference type="Proteomes" id="UP000501753"/>
    </source>
</evidence>
<dbReference type="Gene3D" id="1.20.1250.20">
    <property type="entry name" value="MFS general substrate transporter like domains"/>
    <property type="match status" value="2"/>
</dbReference>
<feature type="transmembrane region" description="Helical" evidence="6">
    <location>
        <begin position="107"/>
        <end position="130"/>
    </location>
</feature>
<feature type="transmembrane region" description="Helical" evidence="6">
    <location>
        <begin position="354"/>
        <end position="375"/>
    </location>
</feature>
<dbReference type="InterPro" id="IPR011701">
    <property type="entry name" value="MFS"/>
</dbReference>
<keyword evidence="5 6" id="KW-0472">Membrane</keyword>
<feature type="transmembrane region" description="Helical" evidence="6">
    <location>
        <begin position="418"/>
        <end position="439"/>
    </location>
</feature>
<evidence type="ECO:0000256" key="2">
    <source>
        <dbReference type="ARBA" id="ARBA00022448"/>
    </source>
</evidence>
<dbReference type="PANTHER" id="PTHR43385:SF1">
    <property type="entry name" value="RIBOFLAVIN TRANSPORTER RIBJ"/>
    <property type="match status" value="1"/>
</dbReference>
<dbReference type="KEGG" id="sgd:ELQ87_06295"/>
<name>A0A3Q9KTD4_STRGD</name>
<dbReference type="PROSITE" id="PS50850">
    <property type="entry name" value="MFS"/>
    <property type="match status" value="1"/>
</dbReference>
<gene>
    <name evidence="9" type="ORF">DDJ31_33060</name>
    <name evidence="8" type="ORF">ELQ87_06295</name>
</gene>
<feature type="transmembrane region" description="Helical" evidence="6">
    <location>
        <begin position="38"/>
        <end position="61"/>
    </location>
</feature>
<organism evidence="8 10">
    <name type="scientific">Streptomyces griseoviridis</name>
    <dbReference type="NCBI Taxonomy" id="45398"/>
    <lineage>
        <taxon>Bacteria</taxon>
        <taxon>Bacillati</taxon>
        <taxon>Actinomycetota</taxon>
        <taxon>Actinomycetes</taxon>
        <taxon>Kitasatosporales</taxon>
        <taxon>Streptomycetaceae</taxon>
        <taxon>Streptomyces</taxon>
    </lineage>
</organism>
<evidence type="ECO:0000259" key="7">
    <source>
        <dbReference type="PROSITE" id="PS50850"/>
    </source>
</evidence>
<dbReference type="GO" id="GO:0005886">
    <property type="term" value="C:plasma membrane"/>
    <property type="evidence" value="ECO:0007669"/>
    <property type="project" value="UniProtKB-SubCell"/>
</dbReference>
<reference evidence="8 10" key="2">
    <citation type="submission" date="2018-12" db="EMBL/GenBank/DDBJ databases">
        <title>Streptomyces griseoviridis F1-27 complete genome.</title>
        <authorList>
            <person name="Mariita R.M."/>
            <person name="Sello J.K."/>
        </authorList>
    </citation>
    <scope>NUCLEOTIDE SEQUENCE [LARGE SCALE GENOMIC DNA]</scope>
    <source>
        <strain evidence="8 10">F1-27</strain>
    </source>
</reference>
<evidence type="ECO:0000313" key="8">
    <source>
        <dbReference type="EMBL" id="AZS83948.1"/>
    </source>
</evidence>
<keyword evidence="3 6" id="KW-0812">Transmembrane</keyword>
<feature type="transmembrane region" description="Helical" evidence="6">
    <location>
        <begin position="328"/>
        <end position="348"/>
    </location>
</feature>
<evidence type="ECO:0000256" key="3">
    <source>
        <dbReference type="ARBA" id="ARBA00022692"/>
    </source>
</evidence>
<dbReference type="AlphaFoldDB" id="A0A3Q9KTD4"/>